<dbReference type="EMBL" id="LGRX02004787">
    <property type="protein sequence ID" value="KAK3279579.1"/>
    <property type="molecule type" value="Genomic_DNA"/>
</dbReference>
<reference evidence="2 3" key="1">
    <citation type="journal article" date="2015" name="Genome Biol. Evol.">
        <title>Comparative Genomics of a Bacterivorous Green Alga Reveals Evolutionary Causalities and Consequences of Phago-Mixotrophic Mode of Nutrition.</title>
        <authorList>
            <person name="Burns J.A."/>
            <person name="Paasch A."/>
            <person name="Narechania A."/>
            <person name="Kim E."/>
        </authorList>
    </citation>
    <scope>NUCLEOTIDE SEQUENCE [LARGE SCALE GENOMIC DNA]</scope>
    <source>
        <strain evidence="2 3">PLY_AMNH</strain>
    </source>
</reference>
<gene>
    <name evidence="2" type="ORF">CYMTET_12543</name>
</gene>
<keyword evidence="3" id="KW-1185">Reference proteome</keyword>
<protein>
    <recommendedName>
        <fullName evidence="1">Serine aminopeptidase S33 domain-containing protein</fullName>
    </recommendedName>
</protein>
<comment type="caution">
    <text evidence="2">The sequence shown here is derived from an EMBL/GenBank/DDBJ whole genome shotgun (WGS) entry which is preliminary data.</text>
</comment>
<dbReference type="AlphaFoldDB" id="A0AAE0GK94"/>
<evidence type="ECO:0000259" key="1">
    <source>
        <dbReference type="Pfam" id="PF12146"/>
    </source>
</evidence>
<dbReference type="Pfam" id="PF12146">
    <property type="entry name" value="Hydrolase_4"/>
    <property type="match status" value="1"/>
</dbReference>
<organism evidence="2 3">
    <name type="scientific">Cymbomonas tetramitiformis</name>
    <dbReference type="NCBI Taxonomy" id="36881"/>
    <lineage>
        <taxon>Eukaryota</taxon>
        <taxon>Viridiplantae</taxon>
        <taxon>Chlorophyta</taxon>
        <taxon>Pyramimonadophyceae</taxon>
        <taxon>Pyramimonadales</taxon>
        <taxon>Pyramimonadaceae</taxon>
        <taxon>Cymbomonas</taxon>
    </lineage>
</organism>
<evidence type="ECO:0000313" key="3">
    <source>
        <dbReference type="Proteomes" id="UP001190700"/>
    </source>
</evidence>
<dbReference type="Proteomes" id="UP001190700">
    <property type="component" value="Unassembled WGS sequence"/>
</dbReference>
<accession>A0AAE0GK94</accession>
<feature type="domain" description="Serine aminopeptidase S33" evidence="1">
    <location>
        <begin position="2"/>
        <end position="268"/>
    </location>
</feature>
<dbReference type="Gene3D" id="3.40.50.1820">
    <property type="entry name" value="alpha/beta hydrolase"/>
    <property type="match status" value="1"/>
</dbReference>
<dbReference type="PANTHER" id="PTHR11614">
    <property type="entry name" value="PHOSPHOLIPASE-RELATED"/>
    <property type="match status" value="1"/>
</dbReference>
<dbReference type="InterPro" id="IPR022742">
    <property type="entry name" value="Hydrolase_4"/>
</dbReference>
<name>A0AAE0GK94_9CHLO</name>
<evidence type="ECO:0000313" key="2">
    <source>
        <dbReference type="EMBL" id="KAK3279579.1"/>
    </source>
</evidence>
<dbReference type="SUPFAM" id="SSF53474">
    <property type="entry name" value="alpha/beta-Hydrolases"/>
    <property type="match status" value="1"/>
</dbReference>
<dbReference type="InterPro" id="IPR029058">
    <property type="entry name" value="AB_hydrolase_fold"/>
</dbReference>
<dbReference type="InterPro" id="IPR051044">
    <property type="entry name" value="MAG_DAG_Lipase"/>
</dbReference>
<proteinExistence type="predicted"/>
<sequence>MFIFHGLHEHSGRYAEFAKACNSKGIICSALDFFGHGRSIGYKESPGDIGRSWRELVSSGYSLVVSEMSNYEDQDVQIIIFGHSMGALLAFHIVHALRERPDAPHPDMVILCGIAMDAGPSAAAPFGCKCLNCIPLYCGPLARGIGWAIEKVDPQGSNSPIDGSQCTHDSQNLELRKQDFYHYLGDIRNRTGHQLLRASHEARKLFKKWGKVSATCQKAFRLLLLHGEEDTLCYSSGSCKLFATCPVPPVQKFLKLYPNLYHELLNELPEDRAAVLKDIFTFIDDHPKRSGAASEKVSEVVTAHPI</sequence>